<dbReference type="OrthoDB" id="436496at2759"/>
<gene>
    <name evidence="1" type="ORF">BDZ85DRAFT_262221</name>
</gene>
<accession>A0A6A6GDU7</accession>
<proteinExistence type="predicted"/>
<protein>
    <submittedName>
        <fullName evidence="1">Uncharacterized protein</fullName>
    </submittedName>
</protein>
<dbReference type="Proteomes" id="UP000799538">
    <property type="component" value="Unassembled WGS sequence"/>
</dbReference>
<evidence type="ECO:0000313" key="2">
    <source>
        <dbReference type="Proteomes" id="UP000799538"/>
    </source>
</evidence>
<dbReference type="AlphaFoldDB" id="A0A6A6GDU7"/>
<keyword evidence="2" id="KW-1185">Reference proteome</keyword>
<reference evidence="2" key="1">
    <citation type="journal article" date="2020" name="Stud. Mycol.">
        <title>101 Dothideomycetes genomes: A test case for predicting lifestyles and emergence of pathogens.</title>
        <authorList>
            <person name="Haridas S."/>
            <person name="Albert R."/>
            <person name="Binder M."/>
            <person name="Bloem J."/>
            <person name="LaButti K."/>
            <person name="Salamov A."/>
            <person name="Andreopoulos B."/>
            <person name="Baker S."/>
            <person name="Barry K."/>
            <person name="Bills G."/>
            <person name="Bluhm B."/>
            <person name="Cannon C."/>
            <person name="Castanera R."/>
            <person name="Culley D."/>
            <person name="Daum C."/>
            <person name="Ezra D."/>
            <person name="Gonzalez J."/>
            <person name="Henrissat B."/>
            <person name="Kuo A."/>
            <person name="Liang C."/>
            <person name="Lipzen A."/>
            <person name="Lutzoni F."/>
            <person name="Magnuson J."/>
            <person name="Mondo S."/>
            <person name="Nolan M."/>
            <person name="Ohm R."/>
            <person name="Pangilinan J."/>
            <person name="Park H.-J."/>
            <person name="Ramirez L."/>
            <person name="Alfaro M."/>
            <person name="Sun H."/>
            <person name="Tritt A."/>
            <person name="Yoshinaga Y."/>
            <person name="Zwiers L.-H."/>
            <person name="Turgeon B."/>
            <person name="Goodwin S."/>
            <person name="Spatafora J."/>
            <person name="Crous P."/>
            <person name="Grigoriev I."/>
        </authorList>
    </citation>
    <scope>NUCLEOTIDE SEQUENCE [LARGE SCALE GENOMIC DNA]</scope>
    <source>
        <strain evidence="2">CECT 20119</strain>
    </source>
</reference>
<evidence type="ECO:0000313" key="1">
    <source>
        <dbReference type="EMBL" id="KAF2223818.1"/>
    </source>
</evidence>
<organism evidence="1 2">
    <name type="scientific">Elsinoe ampelina</name>
    <dbReference type="NCBI Taxonomy" id="302913"/>
    <lineage>
        <taxon>Eukaryota</taxon>
        <taxon>Fungi</taxon>
        <taxon>Dikarya</taxon>
        <taxon>Ascomycota</taxon>
        <taxon>Pezizomycotina</taxon>
        <taxon>Dothideomycetes</taxon>
        <taxon>Dothideomycetidae</taxon>
        <taxon>Myriangiales</taxon>
        <taxon>Elsinoaceae</taxon>
        <taxon>Elsinoe</taxon>
    </lineage>
</organism>
<sequence length="69" mass="7949">MPGNDAARESMLKVVASGAQIEHRRISKEDVNSLHGEVRRWYVCTGTAQRNIILPWLEGQEVLYEDYNF</sequence>
<dbReference type="EMBL" id="ML992506">
    <property type="protein sequence ID" value="KAF2223818.1"/>
    <property type="molecule type" value="Genomic_DNA"/>
</dbReference>
<name>A0A6A6GDU7_9PEZI</name>